<gene>
    <name evidence="6" type="ORF">G7Y82_02270</name>
</gene>
<keyword evidence="7" id="KW-1185">Reference proteome</keyword>
<dbReference type="AlphaFoldDB" id="A0A970B529"/>
<dbReference type="Gene3D" id="2.40.128.200">
    <property type="match status" value="1"/>
</dbReference>
<keyword evidence="3" id="KW-0564">Palmitate</keyword>
<dbReference type="InterPro" id="IPR036328">
    <property type="entry name" value="MliC_sf"/>
</dbReference>
<comment type="caution">
    <text evidence="6">The sequence shown here is derived from an EMBL/GenBank/DDBJ whole genome shotgun (WGS) entry which is preliminary data.</text>
</comment>
<evidence type="ECO:0000313" key="6">
    <source>
        <dbReference type="EMBL" id="NKF21125.1"/>
    </source>
</evidence>
<evidence type="ECO:0000256" key="2">
    <source>
        <dbReference type="ARBA" id="ARBA00023136"/>
    </source>
</evidence>
<sequence>MSFALLLVATLVTAVSCKPKSADINTQAAAASPAPAARTAPPSSTAAYHCDGLDLTATYDADQVTIDMPGREYTLPHVVSADGAKYHNDKGTFWSKGDHAIVEIDGKPYTNCRQRTAADAPPGP</sequence>
<dbReference type="Pfam" id="PF09864">
    <property type="entry name" value="MliC"/>
    <property type="match status" value="1"/>
</dbReference>
<dbReference type="InterPro" id="IPR018660">
    <property type="entry name" value="MliC"/>
</dbReference>
<organism evidence="6 7">
    <name type="scientific">Solimonas marina</name>
    <dbReference type="NCBI Taxonomy" id="2714601"/>
    <lineage>
        <taxon>Bacteria</taxon>
        <taxon>Pseudomonadati</taxon>
        <taxon>Pseudomonadota</taxon>
        <taxon>Gammaproteobacteria</taxon>
        <taxon>Nevskiales</taxon>
        <taxon>Nevskiaceae</taxon>
        <taxon>Solimonas</taxon>
    </lineage>
</organism>
<evidence type="ECO:0000256" key="4">
    <source>
        <dbReference type="ARBA" id="ARBA00023288"/>
    </source>
</evidence>
<dbReference type="SUPFAM" id="SSF141488">
    <property type="entry name" value="YdhA-like"/>
    <property type="match status" value="1"/>
</dbReference>
<evidence type="ECO:0000256" key="1">
    <source>
        <dbReference type="ARBA" id="ARBA00022729"/>
    </source>
</evidence>
<accession>A0A970B529</accession>
<evidence type="ECO:0000256" key="3">
    <source>
        <dbReference type="ARBA" id="ARBA00023139"/>
    </source>
</evidence>
<keyword evidence="1" id="KW-0732">Signal</keyword>
<keyword evidence="2" id="KW-0472">Membrane</keyword>
<dbReference type="Proteomes" id="UP000653472">
    <property type="component" value="Unassembled WGS sequence"/>
</dbReference>
<evidence type="ECO:0000259" key="5">
    <source>
        <dbReference type="Pfam" id="PF09864"/>
    </source>
</evidence>
<name>A0A970B529_9GAMM</name>
<proteinExistence type="predicted"/>
<feature type="domain" description="C-type lysozyme inhibitor" evidence="5">
    <location>
        <begin position="48"/>
        <end position="108"/>
    </location>
</feature>
<dbReference type="EMBL" id="JAAVXB010000001">
    <property type="protein sequence ID" value="NKF21125.1"/>
    <property type="molecule type" value="Genomic_DNA"/>
</dbReference>
<reference evidence="6" key="1">
    <citation type="submission" date="2020-03" db="EMBL/GenBank/DDBJ databases">
        <title>Solimonas marina sp. nov., isolated from deep seawater of the Pacific Ocean.</title>
        <authorList>
            <person name="Liu X."/>
            <person name="Lai Q."/>
            <person name="Sun F."/>
            <person name="Gai Y."/>
            <person name="Li G."/>
            <person name="Shao Z."/>
        </authorList>
    </citation>
    <scope>NUCLEOTIDE SEQUENCE</scope>
    <source>
        <strain evidence="6">C16B3</strain>
    </source>
</reference>
<keyword evidence="4" id="KW-0449">Lipoprotein</keyword>
<protein>
    <submittedName>
        <fullName evidence="6">Lysozyme inhibitor</fullName>
    </submittedName>
</protein>
<evidence type="ECO:0000313" key="7">
    <source>
        <dbReference type="Proteomes" id="UP000653472"/>
    </source>
</evidence>